<evidence type="ECO:0000313" key="1">
    <source>
        <dbReference type="EMBL" id="MFD1050524.1"/>
    </source>
</evidence>
<evidence type="ECO:0000313" key="2">
    <source>
        <dbReference type="Proteomes" id="UP001597045"/>
    </source>
</evidence>
<feature type="non-terminal residue" evidence="1">
    <location>
        <position position="1"/>
    </location>
</feature>
<dbReference type="InterPro" id="IPR036770">
    <property type="entry name" value="Ankyrin_rpt-contain_sf"/>
</dbReference>
<organism evidence="1 2">
    <name type="scientific">Kibdelosporangium lantanae</name>
    <dbReference type="NCBI Taxonomy" id="1497396"/>
    <lineage>
        <taxon>Bacteria</taxon>
        <taxon>Bacillati</taxon>
        <taxon>Actinomycetota</taxon>
        <taxon>Actinomycetes</taxon>
        <taxon>Pseudonocardiales</taxon>
        <taxon>Pseudonocardiaceae</taxon>
        <taxon>Kibdelosporangium</taxon>
    </lineage>
</organism>
<sequence length="80" mass="8690">DPNTPVDGETALGALFRYGYHERELSGEYLLTLVDLLVSHGAAVDLPNRDGRTPLDQAVALVDHGLAHYGQVVDHLRAAR</sequence>
<protein>
    <recommendedName>
        <fullName evidence="3">Ankyrin repeat domain-containing protein</fullName>
    </recommendedName>
</protein>
<name>A0ABW3MM37_9PSEU</name>
<accession>A0ABW3MM37</accession>
<dbReference type="SUPFAM" id="SSF48403">
    <property type="entry name" value="Ankyrin repeat"/>
    <property type="match status" value="1"/>
</dbReference>
<dbReference type="EMBL" id="JBHTIS010002903">
    <property type="protein sequence ID" value="MFD1050524.1"/>
    <property type="molecule type" value="Genomic_DNA"/>
</dbReference>
<evidence type="ECO:0008006" key="3">
    <source>
        <dbReference type="Google" id="ProtNLM"/>
    </source>
</evidence>
<comment type="caution">
    <text evidence="1">The sequence shown here is derived from an EMBL/GenBank/DDBJ whole genome shotgun (WGS) entry which is preliminary data.</text>
</comment>
<gene>
    <name evidence="1" type="ORF">ACFQ1S_35865</name>
</gene>
<dbReference type="Proteomes" id="UP001597045">
    <property type="component" value="Unassembled WGS sequence"/>
</dbReference>
<keyword evidence="2" id="KW-1185">Reference proteome</keyword>
<reference evidence="2" key="1">
    <citation type="journal article" date="2019" name="Int. J. Syst. Evol. Microbiol.">
        <title>The Global Catalogue of Microorganisms (GCM) 10K type strain sequencing project: providing services to taxonomists for standard genome sequencing and annotation.</title>
        <authorList>
            <consortium name="The Broad Institute Genomics Platform"/>
            <consortium name="The Broad Institute Genome Sequencing Center for Infectious Disease"/>
            <person name="Wu L."/>
            <person name="Ma J."/>
        </authorList>
    </citation>
    <scope>NUCLEOTIDE SEQUENCE [LARGE SCALE GENOMIC DNA]</scope>
    <source>
        <strain evidence="2">JCM 31486</strain>
    </source>
</reference>
<proteinExistence type="predicted"/>
<dbReference type="Gene3D" id="1.25.40.20">
    <property type="entry name" value="Ankyrin repeat-containing domain"/>
    <property type="match status" value="1"/>
</dbReference>